<gene>
    <name evidence="1" type="ORF">CMU51_04005</name>
</gene>
<evidence type="ECO:0000313" key="1">
    <source>
        <dbReference type="EMBL" id="MDV3663217.1"/>
    </source>
</evidence>
<dbReference type="InterPro" id="IPR021823">
    <property type="entry name" value="DUF3408"/>
</dbReference>
<accession>A0AAE4T2U4</accession>
<dbReference type="Proteomes" id="UP001189000">
    <property type="component" value="Unassembled WGS sequence"/>
</dbReference>
<reference evidence="1" key="1">
    <citation type="submission" date="2023-02" db="EMBL/GenBank/DDBJ databases">
        <title>Elizabethkingia anophelis draft genomes.</title>
        <authorList>
            <person name="Nicholson A.C."/>
            <person name="Whitney A.M."/>
            <person name="Humrighouse B.W."/>
            <person name="Villarma A."/>
            <person name="Bell M."/>
            <person name="Mcquiston J."/>
        </authorList>
    </citation>
    <scope>NUCLEOTIDE SEQUENCE</scope>
    <source>
        <strain evidence="1">B4955</strain>
    </source>
</reference>
<comment type="caution">
    <text evidence="1">The sequence shown here is derived from an EMBL/GenBank/DDBJ whole genome shotgun (WGS) entry which is preliminary data.</text>
</comment>
<dbReference type="EMBL" id="NWGY01000003">
    <property type="protein sequence ID" value="MDV3663217.1"/>
    <property type="molecule type" value="Genomic_DNA"/>
</dbReference>
<name>A0AAE4T2U4_9FLAO</name>
<sequence length="91" mass="10386">MKKTQQNKEENTLRITRYKSAFLKPTGFVARSGKSAYISPDFHEKLSRIVFTLGGGKITLADYLHSVLKHHFEDFGEEIKAVYASKQKPIL</sequence>
<evidence type="ECO:0008006" key="3">
    <source>
        <dbReference type="Google" id="ProtNLM"/>
    </source>
</evidence>
<organism evidence="1 2">
    <name type="scientific">Elizabethkingia anophelis</name>
    <dbReference type="NCBI Taxonomy" id="1117645"/>
    <lineage>
        <taxon>Bacteria</taxon>
        <taxon>Pseudomonadati</taxon>
        <taxon>Bacteroidota</taxon>
        <taxon>Flavobacteriia</taxon>
        <taxon>Flavobacteriales</taxon>
        <taxon>Weeksellaceae</taxon>
        <taxon>Elizabethkingia</taxon>
    </lineage>
</organism>
<evidence type="ECO:0000313" key="2">
    <source>
        <dbReference type="Proteomes" id="UP001189000"/>
    </source>
</evidence>
<proteinExistence type="predicted"/>
<dbReference type="AlphaFoldDB" id="A0AAE4T2U4"/>
<protein>
    <recommendedName>
        <fullName evidence="3">DUF3408 domain-containing protein</fullName>
    </recommendedName>
</protein>
<dbReference type="Pfam" id="PF11888">
    <property type="entry name" value="DUF3408"/>
    <property type="match status" value="1"/>
</dbReference>